<dbReference type="InterPro" id="IPR014757">
    <property type="entry name" value="Tscrpt_reg_IclR_C"/>
</dbReference>
<evidence type="ECO:0000313" key="6">
    <source>
        <dbReference type="EMBL" id="RPA58632.1"/>
    </source>
</evidence>
<proteinExistence type="predicted"/>
<sequence length="238" mass="25264">MRRHRAIPRADHILECVARAGKPLSLSDIAREIEAPVSSTHDLVDDLRACGYLTRVGAGYRLGQRLRTLRLIAGHADQPPLTPDELTELNAVIEAPVALAVLVGSDLVYLHGVGEVPAEIGAVVRDHVPRPLLATAGGRAMLAFLPANERAALLAEHASPGDAVAFGREIDEIHACGYALSDGSVQSALRVAGVPVFDGRRLLAVVVVAAPRISDRPSPALEHAARRTATWLASRARP</sequence>
<dbReference type="AlphaFoldDB" id="A0A3N4G7C9"/>
<dbReference type="GO" id="GO:0003700">
    <property type="term" value="F:DNA-binding transcription factor activity"/>
    <property type="evidence" value="ECO:0007669"/>
    <property type="project" value="TreeGrafter"/>
</dbReference>
<comment type="caution">
    <text evidence="6">The sequence shown here is derived from an EMBL/GenBank/DDBJ whole genome shotgun (WGS) entry which is preliminary data.</text>
</comment>
<dbReference type="Pfam" id="PF01614">
    <property type="entry name" value="IclR_C"/>
    <property type="match status" value="1"/>
</dbReference>
<dbReference type="OrthoDB" id="3694062at2"/>
<dbReference type="InterPro" id="IPR036388">
    <property type="entry name" value="WH-like_DNA-bd_sf"/>
</dbReference>
<dbReference type="InterPro" id="IPR036390">
    <property type="entry name" value="WH_DNA-bd_sf"/>
</dbReference>
<dbReference type="Gene3D" id="1.10.10.10">
    <property type="entry name" value="Winged helix-like DNA-binding domain superfamily/Winged helix DNA-binding domain"/>
    <property type="match status" value="1"/>
</dbReference>
<dbReference type="GO" id="GO:0045892">
    <property type="term" value="P:negative regulation of DNA-templated transcription"/>
    <property type="evidence" value="ECO:0007669"/>
    <property type="project" value="TreeGrafter"/>
</dbReference>
<feature type="domain" description="IclR-ED" evidence="5">
    <location>
        <begin position="64"/>
        <end position="238"/>
    </location>
</feature>
<keyword evidence="3" id="KW-0804">Transcription</keyword>
<dbReference type="RefSeq" id="WP_123931467.1">
    <property type="nucleotide sequence ID" value="NZ_JBPSDP010000011.1"/>
</dbReference>
<organism evidence="6 7">
    <name type="scientific">Gordonia oryzae</name>
    <dbReference type="NCBI Taxonomy" id="2487349"/>
    <lineage>
        <taxon>Bacteria</taxon>
        <taxon>Bacillati</taxon>
        <taxon>Actinomycetota</taxon>
        <taxon>Actinomycetes</taxon>
        <taxon>Mycobacteriales</taxon>
        <taxon>Gordoniaceae</taxon>
        <taxon>Gordonia</taxon>
    </lineage>
</organism>
<dbReference type="InterPro" id="IPR005471">
    <property type="entry name" value="Tscrpt_reg_IclR_N"/>
</dbReference>
<dbReference type="InterPro" id="IPR029016">
    <property type="entry name" value="GAF-like_dom_sf"/>
</dbReference>
<dbReference type="Pfam" id="PF09339">
    <property type="entry name" value="HTH_IclR"/>
    <property type="match status" value="1"/>
</dbReference>
<keyword evidence="1" id="KW-0805">Transcription regulation</keyword>
<dbReference type="PROSITE" id="PS51078">
    <property type="entry name" value="ICLR_ED"/>
    <property type="match status" value="1"/>
</dbReference>
<gene>
    <name evidence="6" type="ORF">EF294_15030</name>
</gene>
<name>A0A3N4G7C9_9ACTN</name>
<dbReference type="GO" id="GO:0003677">
    <property type="term" value="F:DNA binding"/>
    <property type="evidence" value="ECO:0007669"/>
    <property type="project" value="UniProtKB-KW"/>
</dbReference>
<feature type="domain" description="HTH iclR-type" evidence="4">
    <location>
        <begin position="4"/>
        <end position="64"/>
    </location>
</feature>
<evidence type="ECO:0000259" key="4">
    <source>
        <dbReference type="PROSITE" id="PS51077"/>
    </source>
</evidence>
<evidence type="ECO:0000256" key="1">
    <source>
        <dbReference type="ARBA" id="ARBA00023015"/>
    </source>
</evidence>
<evidence type="ECO:0000259" key="5">
    <source>
        <dbReference type="PROSITE" id="PS51078"/>
    </source>
</evidence>
<reference evidence="6 7" key="1">
    <citation type="submission" date="2018-11" db="EMBL/GenBank/DDBJ databases">
        <title>Draft genome sequence of Gordonia sp. RS15-1S isolated from rice stems.</title>
        <authorList>
            <person name="Muangham S."/>
        </authorList>
    </citation>
    <scope>NUCLEOTIDE SEQUENCE [LARGE SCALE GENOMIC DNA]</scope>
    <source>
        <strain evidence="6 7">RS15-1S</strain>
    </source>
</reference>
<accession>A0A3N4G7C9</accession>
<keyword evidence="2" id="KW-0238">DNA-binding</keyword>
<dbReference type="PANTHER" id="PTHR30136:SF24">
    <property type="entry name" value="HTH-TYPE TRANSCRIPTIONAL REPRESSOR ALLR"/>
    <property type="match status" value="1"/>
</dbReference>
<dbReference type="PANTHER" id="PTHR30136">
    <property type="entry name" value="HELIX-TURN-HELIX TRANSCRIPTIONAL REGULATOR, ICLR FAMILY"/>
    <property type="match status" value="1"/>
</dbReference>
<dbReference type="Gene3D" id="3.30.450.40">
    <property type="match status" value="1"/>
</dbReference>
<dbReference type="EMBL" id="RKMH01000011">
    <property type="protein sequence ID" value="RPA58632.1"/>
    <property type="molecule type" value="Genomic_DNA"/>
</dbReference>
<evidence type="ECO:0000313" key="7">
    <source>
        <dbReference type="Proteomes" id="UP000267536"/>
    </source>
</evidence>
<dbReference type="SUPFAM" id="SSF55781">
    <property type="entry name" value="GAF domain-like"/>
    <property type="match status" value="1"/>
</dbReference>
<dbReference type="PROSITE" id="PS51077">
    <property type="entry name" value="HTH_ICLR"/>
    <property type="match status" value="1"/>
</dbReference>
<protein>
    <submittedName>
        <fullName evidence="6">IclR family transcriptional regulator</fullName>
    </submittedName>
</protein>
<keyword evidence="7" id="KW-1185">Reference proteome</keyword>
<dbReference type="InterPro" id="IPR050707">
    <property type="entry name" value="HTH_MetabolicPath_Reg"/>
</dbReference>
<dbReference type="Proteomes" id="UP000267536">
    <property type="component" value="Unassembled WGS sequence"/>
</dbReference>
<evidence type="ECO:0000256" key="2">
    <source>
        <dbReference type="ARBA" id="ARBA00023125"/>
    </source>
</evidence>
<dbReference type="SUPFAM" id="SSF46785">
    <property type="entry name" value="Winged helix' DNA-binding domain"/>
    <property type="match status" value="1"/>
</dbReference>
<evidence type="ECO:0000256" key="3">
    <source>
        <dbReference type="ARBA" id="ARBA00023163"/>
    </source>
</evidence>